<feature type="compositionally biased region" description="Basic residues" evidence="1">
    <location>
        <begin position="225"/>
        <end position="240"/>
    </location>
</feature>
<evidence type="ECO:0000313" key="2">
    <source>
        <dbReference type="EMBL" id="KAK8556207.1"/>
    </source>
</evidence>
<feature type="compositionally biased region" description="Low complexity" evidence="1">
    <location>
        <begin position="127"/>
        <end position="140"/>
    </location>
</feature>
<organism evidence="2 3">
    <name type="scientific">Hibiscus sabdariffa</name>
    <name type="common">roselle</name>
    <dbReference type="NCBI Taxonomy" id="183260"/>
    <lineage>
        <taxon>Eukaryota</taxon>
        <taxon>Viridiplantae</taxon>
        <taxon>Streptophyta</taxon>
        <taxon>Embryophyta</taxon>
        <taxon>Tracheophyta</taxon>
        <taxon>Spermatophyta</taxon>
        <taxon>Magnoliopsida</taxon>
        <taxon>eudicotyledons</taxon>
        <taxon>Gunneridae</taxon>
        <taxon>Pentapetalae</taxon>
        <taxon>rosids</taxon>
        <taxon>malvids</taxon>
        <taxon>Malvales</taxon>
        <taxon>Malvaceae</taxon>
        <taxon>Malvoideae</taxon>
        <taxon>Hibiscus</taxon>
    </lineage>
</organism>
<reference evidence="2 3" key="1">
    <citation type="journal article" date="2024" name="G3 (Bethesda)">
        <title>Genome assembly of Hibiscus sabdariffa L. provides insights into metabolisms of medicinal natural products.</title>
        <authorList>
            <person name="Kim T."/>
        </authorList>
    </citation>
    <scope>NUCLEOTIDE SEQUENCE [LARGE SCALE GENOMIC DNA]</scope>
    <source>
        <strain evidence="2">TK-2024</strain>
        <tissue evidence="2">Old leaves</tissue>
    </source>
</reference>
<comment type="caution">
    <text evidence="2">The sequence shown here is derived from an EMBL/GenBank/DDBJ whole genome shotgun (WGS) entry which is preliminary data.</text>
</comment>
<proteinExistence type="predicted"/>
<dbReference type="Proteomes" id="UP001472677">
    <property type="component" value="Unassembled WGS sequence"/>
</dbReference>
<evidence type="ECO:0000313" key="3">
    <source>
        <dbReference type="Proteomes" id="UP001472677"/>
    </source>
</evidence>
<dbReference type="EMBL" id="JBBPBM010000017">
    <property type="protein sequence ID" value="KAK8556207.1"/>
    <property type="molecule type" value="Genomic_DNA"/>
</dbReference>
<feature type="region of interest" description="Disordered" evidence="1">
    <location>
        <begin position="126"/>
        <end position="240"/>
    </location>
</feature>
<sequence>MVKFAKEELKVDVSMGVCRRARELAKEEIIGNYRHEFKRLFDYANALRRVDRDGTIDLLVERPTPNHRPRFKRFYQDNVTSGIESVTQPAAQPESVNQPVAQPESVTQEPVQHEIVDTIFDVPLNCSSGSQVSVSPSVVRPESRGRTIMEKNQGPKMQATRTTDQTNTSKRSTRNQAQSAPTPTLPTPPLYTQELRAYLMELGSKRSSMECDDVPNTQESTTAAKKQKKGKQAMTTSKKK</sequence>
<keyword evidence="3" id="KW-1185">Reference proteome</keyword>
<protein>
    <submittedName>
        <fullName evidence="2">Uncharacterized protein</fullName>
    </submittedName>
</protein>
<gene>
    <name evidence="2" type="ORF">V6N12_002618</name>
</gene>
<name>A0ABR2E9G8_9ROSI</name>
<evidence type="ECO:0000256" key="1">
    <source>
        <dbReference type="SAM" id="MobiDB-lite"/>
    </source>
</evidence>
<feature type="compositionally biased region" description="Polar residues" evidence="1">
    <location>
        <begin position="159"/>
        <end position="180"/>
    </location>
</feature>
<accession>A0ABR2E9G8</accession>